<organism evidence="2 3">
    <name type="scientific">Phytoactinopolyspora alkaliphila</name>
    <dbReference type="NCBI Taxonomy" id="1783498"/>
    <lineage>
        <taxon>Bacteria</taxon>
        <taxon>Bacillati</taxon>
        <taxon>Actinomycetota</taxon>
        <taxon>Actinomycetes</taxon>
        <taxon>Jiangellales</taxon>
        <taxon>Jiangellaceae</taxon>
        <taxon>Phytoactinopolyspora</taxon>
    </lineage>
</organism>
<name>A0A6N9YKY0_9ACTN</name>
<dbReference type="PANTHER" id="PTHR43162:SF1">
    <property type="entry name" value="PRESTALK A DIFFERENTIATION PROTEIN A"/>
    <property type="match status" value="1"/>
</dbReference>
<dbReference type="Proteomes" id="UP000469185">
    <property type="component" value="Unassembled WGS sequence"/>
</dbReference>
<dbReference type="Gene3D" id="3.90.25.10">
    <property type="entry name" value="UDP-galactose 4-epimerase, domain 1"/>
    <property type="match status" value="1"/>
</dbReference>
<comment type="caution">
    <text evidence="2">The sequence shown here is derived from an EMBL/GenBank/DDBJ whole genome shotgun (WGS) entry which is preliminary data.</text>
</comment>
<dbReference type="InterPro" id="IPR016040">
    <property type="entry name" value="NAD(P)-bd_dom"/>
</dbReference>
<feature type="domain" description="NAD(P)-binding" evidence="1">
    <location>
        <begin position="19"/>
        <end position="185"/>
    </location>
</feature>
<dbReference type="InterPro" id="IPR036291">
    <property type="entry name" value="NAD(P)-bd_dom_sf"/>
</dbReference>
<dbReference type="EMBL" id="JAAGOB010000004">
    <property type="protein sequence ID" value="NED95602.1"/>
    <property type="molecule type" value="Genomic_DNA"/>
</dbReference>
<proteinExistence type="predicted"/>
<accession>A0A6N9YKY0</accession>
<evidence type="ECO:0000313" key="2">
    <source>
        <dbReference type="EMBL" id="NED95602.1"/>
    </source>
</evidence>
<gene>
    <name evidence="2" type="ORF">G1H11_09785</name>
</gene>
<dbReference type="SUPFAM" id="SSF51735">
    <property type="entry name" value="NAD(P)-binding Rossmann-fold domains"/>
    <property type="match status" value="1"/>
</dbReference>
<keyword evidence="3" id="KW-1185">Reference proteome</keyword>
<dbReference type="InterPro" id="IPR051604">
    <property type="entry name" value="Ergot_Alk_Oxidoreductase"/>
</dbReference>
<reference evidence="2 3" key="1">
    <citation type="submission" date="2020-02" db="EMBL/GenBank/DDBJ databases">
        <authorList>
            <person name="Li X.-J."/>
            <person name="Feng X.-M."/>
        </authorList>
    </citation>
    <scope>NUCLEOTIDE SEQUENCE [LARGE SCALE GENOMIC DNA]</scope>
    <source>
        <strain evidence="2 3">CGMCC 4.7225</strain>
    </source>
</reference>
<protein>
    <submittedName>
        <fullName evidence="2">NAD(P)H-binding protein</fullName>
    </submittedName>
</protein>
<dbReference type="Gene3D" id="3.40.50.720">
    <property type="entry name" value="NAD(P)-binding Rossmann-like Domain"/>
    <property type="match status" value="1"/>
</dbReference>
<dbReference type="AlphaFoldDB" id="A0A6N9YKY0"/>
<sequence>MTTSLGADQEDDWNVGVTGVTGKTGRLVAEGALRRGWQVRSLTRRPADVGAWHRFDWDEPEGWDPALRGCDAVYVIIPFNHPGAAERTPDVLKAAAEAGARRIVLLSSLDAEGAASDDPLAVAESALTDLDVEWAILRPTWFLENFSVGSFGAMVREGNLRLPAGEGKIPFISIRDIADVGIAALSPHGPRGRLPLTGPVALTHAEVCHALTDALGTSITFTDATPEEFVELMATRGFSGDYSQFLIDALGQVESGQLLIPVTDTVQRILGRPATSVEEFAHGISSR</sequence>
<evidence type="ECO:0000259" key="1">
    <source>
        <dbReference type="Pfam" id="PF13460"/>
    </source>
</evidence>
<evidence type="ECO:0000313" key="3">
    <source>
        <dbReference type="Proteomes" id="UP000469185"/>
    </source>
</evidence>
<dbReference type="RefSeq" id="WP_163818358.1">
    <property type="nucleotide sequence ID" value="NZ_JAAGOB010000004.1"/>
</dbReference>
<dbReference type="Pfam" id="PF13460">
    <property type="entry name" value="NAD_binding_10"/>
    <property type="match status" value="1"/>
</dbReference>
<dbReference type="PANTHER" id="PTHR43162">
    <property type="match status" value="1"/>
</dbReference>